<accession>A0A8H3IGF3</accession>
<evidence type="ECO:0008006" key="5">
    <source>
        <dbReference type="Google" id="ProtNLM"/>
    </source>
</evidence>
<comment type="caution">
    <text evidence="3">The sequence shown here is derived from an EMBL/GenBank/DDBJ whole genome shotgun (WGS) entry which is preliminary data.</text>
</comment>
<protein>
    <recommendedName>
        <fullName evidence="5">Triacylglycerol lipase</fullName>
    </recommendedName>
</protein>
<dbReference type="Gene3D" id="3.40.50.1820">
    <property type="entry name" value="alpha/beta hydrolase"/>
    <property type="match status" value="1"/>
</dbReference>
<dbReference type="PANTHER" id="PTHR34853:SF5">
    <property type="entry name" value="LIP-DOMAIN-CONTAINING PROTEIN-RELATED"/>
    <property type="match status" value="1"/>
</dbReference>
<dbReference type="OrthoDB" id="2373480at2759"/>
<reference evidence="3" key="1">
    <citation type="submission" date="2021-03" db="EMBL/GenBank/DDBJ databases">
        <authorList>
            <person name="Tagirdzhanova G."/>
        </authorList>
    </citation>
    <scope>NUCLEOTIDE SEQUENCE</scope>
</reference>
<organism evidence="3 4">
    <name type="scientific">Gomphillus americanus</name>
    <dbReference type="NCBI Taxonomy" id="1940652"/>
    <lineage>
        <taxon>Eukaryota</taxon>
        <taxon>Fungi</taxon>
        <taxon>Dikarya</taxon>
        <taxon>Ascomycota</taxon>
        <taxon>Pezizomycotina</taxon>
        <taxon>Lecanoromycetes</taxon>
        <taxon>OSLEUM clade</taxon>
        <taxon>Ostropomycetidae</taxon>
        <taxon>Ostropales</taxon>
        <taxon>Graphidaceae</taxon>
        <taxon>Gomphilloideae</taxon>
        <taxon>Gomphillus</taxon>
    </lineage>
</organism>
<keyword evidence="1" id="KW-0378">Hydrolase</keyword>
<keyword evidence="2" id="KW-0732">Signal</keyword>
<feature type="chain" id="PRO_5034357682" description="Triacylglycerol lipase" evidence="2">
    <location>
        <begin position="20"/>
        <end position="453"/>
    </location>
</feature>
<evidence type="ECO:0000256" key="1">
    <source>
        <dbReference type="ARBA" id="ARBA00022801"/>
    </source>
</evidence>
<dbReference type="InterPro" id="IPR005152">
    <property type="entry name" value="Lipase_secreted"/>
</dbReference>
<dbReference type="PIRSF" id="PIRSF029171">
    <property type="entry name" value="Esterase_LipA"/>
    <property type="match status" value="1"/>
</dbReference>
<dbReference type="SUPFAM" id="SSF53474">
    <property type="entry name" value="alpha/beta-Hydrolases"/>
    <property type="match status" value="1"/>
</dbReference>
<keyword evidence="4" id="KW-1185">Reference proteome</keyword>
<proteinExistence type="inferred from homology"/>
<evidence type="ECO:0000313" key="4">
    <source>
        <dbReference type="Proteomes" id="UP000664169"/>
    </source>
</evidence>
<dbReference type="GO" id="GO:0016042">
    <property type="term" value="P:lipid catabolic process"/>
    <property type="evidence" value="ECO:0007669"/>
    <property type="project" value="UniProtKB-UniRule"/>
</dbReference>
<dbReference type="Proteomes" id="UP000664169">
    <property type="component" value="Unassembled WGS sequence"/>
</dbReference>
<dbReference type="Pfam" id="PF03583">
    <property type="entry name" value="LIP"/>
    <property type="match status" value="1"/>
</dbReference>
<dbReference type="GO" id="GO:0004806">
    <property type="term" value="F:triacylglycerol lipase activity"/>
    <property type="evidence" value="ECO:0007669"/>
    <property type="project" value="UniProtKB-UniRule"/>
</dbReference>
<dbReference type="Gene3D" id="1.10.260.130">
    <property type="match status" value="1"/>
</dbReference>
<dbReference type="PANTHER" id="PTHR34853">
    <property type="match status" value="1"/>
</dbReference>
<name>A0A8H3IGF3_9LECA</name>
<gene>
    <name evidence="3" type="ORF">GOMPHAMPRED_004314</name>
</gene>
<dbReference type="AlphaFoldDB" id="A0A8H3IGF3"/>
<sequence>MARLWLLLILQCLWSVASSFGVAKRAYHVAQSLPTSPLPPSQDPFYTAPPNFAAAAPGAILRLRRAPDVTAVLQNCSVAYNILYRTTDSQYHPTWAVTTLYLPLATPANSTNSTSGTDSTGSGNTNTTSYSPGSYLLSYQTPYDSANIDLSPSYTVYGGALNAYGIPAFLGRGWYINVPDYEGPDASFTAGVQSGHATLDSVRAVLNAGLGLALDVKYAMSGYSGGALASEWAAELQVQYAPELQFVGVALGGLTPNATSVLETINGGGAADLIPNAILGLISQWPDAKAFILSQLKPSGEFNASTFLETLTAPSSFDSVFNGQDIANYFINGISTLSNPIIQRVINSDAIMGYHGVPRMPVFAYKAIADEISVVADTDALIERYCGIGADILYQRNTVGGHTAEFINGNLRQADWLAAAFAGTLSEAFNGTSGPGAGCTVQNVTVAIVTFPS</sequence>
<evidence type="ECO:0000256" key="2">
    <source>
        <dbReference type="PIRNR" id="PIRNR029171"/>
    </source>
</evidence>
<feature type="signal peptide" evidence="2">
    <location>
        <begin position="1"/>
        <end position="19"/>
    </location>
</feature>
<evidence type="ECO:0000313" key="3">
    <source>
        <dbReference type="EMBL" id="CAF9927097.1"/>
    </source>
</evidence>
<dbReference type="InterPro" id="IPR029058">
    <property type="entry name" value="AB_hydrolase_fold"/>
</dbReference>
<comment type="similarity">
    <text evidence="2">Belongs to the AB hydrolase superfamily. Lipase family.</text>
</comment>
<dbReference type="EMBL" id="CAJPDQ010000026">
    <property type="protein sequence ID" value="CAF9927097.1"/>
    <property type="molecule type" value="Genomic_DNA"/>
</dbReference>